<evidence type="ECO:0000259" key="3">
    <source>
        <dbReference type="Pfam" id="PF13439"/>
    </source>
</evidence>
<dbReference type="EMBL" id="QMQX01000104">
    <property type="protein sequence ID" value="RLE51520.1"/>
    <property type="molecule type" value="Genomic_DNA"/>
</dbReference>
<dbReference type="Gene3D" id="3.40.50.2000">
    <property type="entry name" value="Glycogen Phosphorylase B"/>
    <property type="match status" value="2"/>
</dbReference>
<dbReference type="CDD" id="cd03801">
    <property type="entry name" value="GT4_PimA-like"/>
    <property type="match status" value="1"/>
</dbReference>
<evidence type="ECO:0000259" key="2">
    <source>
        <dbReference type="Pfam" id="PF00534"/>
    </source>
</evidence>
<accession>A0A497EXS3</accession>
<dbReference type="Pfam" id="PF13439">
    <property type="entry name" value="Glyco_transf_4"/>
    <property type="match status" value="1"/>
</dbReference>
<dbReference type="InterPro" id="IPR050194">
    <property type="entry name" value="Glycosyltransferase_grp1"/>
</dbReference>
<keyword evidence="1" id="KW-0472">Membrane</keyword>
<evidence type="ECO:0000313" key="4">
    <source>
        <dbReference type="EMBL" id="RLE51520.1"/>
    </source>
</evidence>
<dbReference type="PANTHER" id="PTHR45947:SF3">
    <property type="entry name" value="SULFOQUINOVOSYL TRANSFERASE SQD2"/>
    <property type="match status" value="1"/>
</dbReference>
<protein>
    <recommendedName>
        <fullName evidence="6">Glycosyltransferase family 1 protein</fullName>
    </recommendedName>
</protein>
<keyword evidence="1" id="KW-0812">Transmembrane</keyword>
<sequence length="401" mass="46239">MCVVCAKEVELNRLPRSLSYAMRVARLLMFLMTPGVSLSLWSKSGILYREVRVLDFLSKLYDRVYILTYGGFEDLRHRSVLPSNVDVLFNNVGNCLAYGFLAPFVYRCMFRKFGIIVCRTVQLAGCFVGLLLKLFYGARLVLRQGYQYSKFLRSRRAFHKYVFAQILELFAYWFADVVITTSENDREYIVRRYRVNRRKVHVIPNWVDVEAFKPMPGVPKERGRVVFVGRLEHQKNLHALIDAVKDLPDVKLYVIGDGSLRKELERKVANEHVDNVVFLGVVPHEKMPYELNRSEIFVLPSLWEGHPKTLIEAMACGLPVVGTDVEGIREVLVDGYNGLLCKPNAKSIREALVKLLNDSELRRELGENARKFVVENYSLEKVMERELALHLWVIKSRGGMV</sequence>
<dbReference type="PANTHER" id="PTHR45947">
    <property type="entry name" value="SULFOQUINOVOSYL TRANSFERASE SQD2"/>
    <property type="match status" value="1"/>
</dbReference>
<evidence type="ECO:0000256" key="1">
    <source>
        <dbReference type="SAM" id="Phobius"/>
    </source>
</evidence>
<reference evidence="4 5" key="1">
    <citation type="submission" date="2018-06" db="EMBL/GenBank/DDBJ databases">
        <title>Extensive metabolic versatility and redundancy in microbially diverse, dynamic hydrothermal sediments.</title>
        <authorList>
            <person name="Dombrowski N."/>
            <person name="Teske A."/>
            <person name="Baker B.J."/>
        </authorList>
    </citation>
    <scope>NUCLEOTIDE SEQUENCE [LARGE SCALE GENOMIC DNA]</scope>
    <source>
        <strain evidence="4">B34_G17</strain>
    </source>
</reference>
<dbReference type="InterPro" id="IPR001296">
    <property type="entry name" value="Glyco_trans_1"/>
</dbReference>
<gene>
    <name evidence="4" type="ORF">DRJ33_05795</name>
</gene>
<name>A0A497EXS3_9CREN</name>
<dbReference type="Pfam" id="PF00534">
    <property type="entry name" value="Glycos_transf_1"/>
    <property type="match status" value="1"/>
</dbReference>
<feature type="domain" description="Glycosyl transferase family 1" evidence="2">
    <location>
        <begin position="212"/>
        <end position="371"/>
    </location>
</feature>
<dbReference type="GO" id="GO:0016757">
    <property type="term" value="F:glycosyltransferase activity"/>
    <property type="evidence" value="ECO:0007669"/>
    <property type="project" value="InterPro"/>
</dbReference>
<dbReference type="AlphaFoldDB" id="A0A497EXS3"/>
<evidence type="ECO:0008006" key="6">
    <source>
        <dbReference type="Google" id="ProtNLM"/>
    </source>
</evidence>
<proteinExistence type="predicted"/>
<keyword evidence="1" id="KW-1133">Transmembrane helix</keyword>
<dbReference type="SUPFAM" id="SSF53756">
    <property type="entry name" value="UDP-Glycosyltransferase/glycogen phosphorylase"/>
    <property type="match status" value="1"/>
</dbReference>
<feature type="transmembrane region" description="Helical" evidence="1">
    <location>
        <begin position="20"/>
        <end position="41"/>
    </location>
</feature>
<dbReference type="InterPro" id="IPR028098">
    <property type="entry name" value="Glyco_trans_4-like_N"/>
</dbReference>
<evidence type="ECO:0000313" key="5">
    <source>
        <dbReference type="Proteomes" id="UP000272051"/>
    </source>
</evidence>
<organism evidence="4 5">
    <name type="scientific">Thermoproteota archaeon</name>
    <dbReference type="NCBI Taxonomy" id="2056631"/>
    <lineage>
        <taxon>Archaea</taxon>
        <taxon>Thermoproteota</taxon>
    </lineage>
</organism>
<feature type="transmembrane region" description="Helical" evidence="1">
    <location>
        <begin position="112"/>
        <end position="136"/>
    </location>
</feature>
<comment type="caution">
    <text evidence="4">The sequence shown here is derived from an EMBL/GenBank/DDBJ whole genome shotgun (WGS) entry which is preliminary data.</text>
</comment>
<dbReference type="Proteomes" id="UP000272051">
    <property type="component" value="Unassembled WGS sequence"/>
</dbReference>
<feature type="domain" description="Glycosyltransferase subfamily 4-like N-terminal" evidence="3">
    <location>
        <begin position="56"/>
        <end position="210"/>
    </location>
</feature>